<feature type="coiled-coil region" evidence="1">
    <location>
        <begin position="209"/>
        <end position="274"/>
    </location>
</feature>
<feature type="coiled-coil region" evidence="1">
    <location>
        <begin position="128"/>
        <end position="177"/>
    </location>
</feature>
<feature type="coiled-coil region" evidence="1">
    <location>
        <begin position="429"/>
        <end position="498"/>
    </location>
</feature>
<evidence type="ECO:0000313" key="3">
    <source>
        <dbReference type="EMBL" id="CAD8112210.1"/>
    </source>
</evidence>
<proteinExistence type="predicted"/>
<keyword evidence="1" id="KW-0175">Coiled coil</keyword>
<evidence type="ECO:0000256" key="2">
    <source>
        <dbReference type="SAM" id="MobiDB-lite"/>
    </source>
</evidence>
<protein>
    <submittedName>
        <fullName evidence="3">Uncharacterized protein</fullName>
    </submittedName>
</protein>
<keyword evidence="4" id="KW-1185">Reference proteome</keyword>
<reference evidence="3" key="1">
    <citation type="submission" date="2021-01" db="EMBL/GenBank/DDBJ databases">
        <authorList>
            <consortium name="Genoscope - CEA"/>
            <person name="William W."/>
        </authorList>
    </citation>
    <scope>NUCLEOTIDE SEQUENCE</scope>
</reference>
<name>A0A8S1QCR3_PARPR</name>
<dbReference type="AlphaFoldDB" id="A0A8S1QCR3"/>
<dbReference type="PANTHER" id="PTHR38019">
    <property type="entry name" value="KDA ANTIGEN P200, PUTATIVE-RELATED"/>
    <property type="match status" value="1"/>
</dbReference>
<evidence type="ECO:0000313" key="4">
    <source>
        <dbReference type="Proteomes" id="UP000688137"/>
    </source>
</evidence>
<sequence>MSLLNFNPAVRSEITTPRSKRVLATLGLVVQDLYYPTREEILQQGVQFEDVDYYVEAKLQHMCERVDRFLDLVRQEYNNSSEEHERNSQSSQLQLSQSFMQKQEQMLRTLQNKQKIEIEREIQTEMKIEEMKRKNQIKEQRIEELRKMKEEEFHQRMLEKEEKLKLREQKLKQAKLQADIHNETIMHKFQEEELKIQQKQAKYALMKQMEKEEREREIQEKMNRRAQRMAEQEQQVQHENLIRQQEYNKKLKNMEQMLLEKQQYIRQQNQLKEERAREKYQSATALKQLETYQIEQRIHSKEKDIQMRNTMQEFNRQQLLQQKRNQEQQKQQMMEQKKMIISQEQNRRNQEYINQEKERELKKQILEEQKKLKRDESSLMLQSHMEEVQMKQKYLDKQTELENQRIIALKQQQFLNAEELRQKNILNMKRKYVQELLKLEDASQNYQIQKRKEQYKNAILLDKFEETDRRLKQQQNEYQKLQETKKQMEITIQNEKMRILAEFDKKKKQLGEERNSQQISQIVQPNPTDRILINKPIKTKSATSFHLPPAKEQKDQKLNSENRSTNNKSKRTLDEKSMSTTSQKKRHYFISEQTMKAVQLYANGETLKQFQIEIRPNKKKR</sequence>
<dbReference type="OMA" id="TYQIEQR"/>
<gene>
    <name evidence="3" type="ORF">PPRIM_AZ9-3.1.T1500090</name>
</gene>
<feature type="coiled-coil region" evidence="1">
    <location>
        <begin position="316"/>
        <end position="375"/>
    </location>
</feature>
<dbReference type="EMBL" id="CAJJDM010000155">
    <property type="protein sequence ID" value="CAD8112210.1"/>
    <property type="molecule type" value="Genomic_DNA"/>
</dbReference>
<comment type="caution">
    <text evidence="3">The sequence shown here is derived from an EMBL/GenBank/DDBJ whole genome shotgun (WGS) entry which is preliminary data.</text>
</comment>
<organism evidence="3 4">
    <name type="scientific">Paramecium primaurelia</name>
    <dbReference type="NCBI Taxonomy" id="5886"/>
    <lineage>
        <taxon>Eukaryota</taxon>
        <taxon>Sar</taxon>
        <taxon>Alveolata</taxon>
        <taxon>Ciliophora</taxon>
        <taxon>Intramacronucleata</taxon>
        <taxon>Oligohymenophorea</taxon>
        <taxon>Peniculida</taxon>
        <taxon>Parameciidae</taxon>
        <taxon>Paramecium</taxon>
    </lineage>
</organism>
<feature type="compositionally biased region" description="Basic and acidic residues" evidence="2">
    <location>
        <begin position="549"/>
        <end position="560"/>
    </location>
</feature>
<evidence type="ECO:0000256" key="1">
    <source>
        <dbReference type="SAM" id="Coils"/>
    </source>
</evidence>
<dbReference type="Proteomes" id="UP000688137">
    <property type="component" value="Unassembled WGS sequence"/>
</dbReference>
<accession>A0A8S1QCR3</accession>
<dbReference type="PANTHER" id="PTHR38019:SF1">
    <property type="entry name" value="N-ACETYLTRANSFERASE DOMAIN-CONTAINING PROTEIN"/>
    <property type="match status" value="1"/>
</dbReference>
<feature type="region of interest" description="Disordered" evidence="2">
    <location>
        <begin position="539"/>
        <end position="585"/>
    </location>
</feature>